<dbReference type="Gene3D" id="1.25.40.920">
    <property type="entry name" value="TRAP transporter T-component"/>
    <property type="match status" value="1"/>
</dbReference>
<proteinExistence type="predicted"/>
<dbReference type="InterPro" id="IPR031823">
    <property type="entry name" value="TatT"/>
</dbReference>
<dbReference type="PROSITE" id="PS51257">
    <property type="entry name" value="PROKAR_LIPOPROTEIN"/>
    <property type="match status" value="1"/>
</dbReference>
<name>A0A0W8FQL2_9ZZZZ</name>
<evidence type="ECO:0008006" key="2">
    <source>
        <dbReference type="Google" id="ProtNLM"/>
    </source>
</evidence>
<protein>
    <recommendedName>
        <fullName evidence="2">Lipoprotein</fullName>
    </recommendedName>
</protein>
<evidence type="ECO:0000313" key="1">
    <source>
        <dbReference type="EMBL" id="KUG23215.1"/>
    </source>
</evidence>
<dbReference type="EMBL" id="LNQE01000915">
    <property type="protein sequence ID" value="KUG23215.1"/>
    <property type="molecule type" value="Genomic_DNA"/>
</dbReference>
<sequence>MITNKSGLLLKSILIICLIALLSLGLSGCTATRHAVQRAAIPMVDTSVEDLVDKLLRTKNGQFIKDGLPGALLIVTGLTEMAPTNYRLLSTTSMLYAAYGLFVEDDNPDYAISLYRVGTEYGMRAMKVNNSKFRKAMEDGVLVPDAAKYLTKDDLKALTWYGANLSKRVTLQLATPDEILDIQDAVATARRSVELDPKYAWGTNWIILGIFNAVVPAFGGMNTGPDASKEAFANGNKAEQGEFGIIDVMVARYLCPLVKDRDWYDELNNRIMEMDPCKLGGGLCVMNELAKMKAKHNIDNKVKWMGY</sequence>
<dbReference type="InterPro" id="IPR038537">
    <property type="entry name" value="TatT_sf"/>
</dbReference>
<dbReference type="AlphaFoldDB" id="A0A0W8FQL2"/>
<accession>A0A0W8FQL2</accession>
<reference evidence="1" key="1">
    <citation type="journal article" date="2015" name="Proc. Natl. Acad. Sci. U.S.A.">
        <title>Networks of energetic and metabolic interactions define dynamics in microbial communities.</title>
        <authorList>
            <person name="Embree M."/>
            <person name="Liu J.K."/>
            <person name="Al-Bassam M.M."/>
            <person name="Zengler K."/>
        </authorList>
    </citation>
    <scope>NUCLEOTIDE SEQUENCE</scope>
</reference>
<gene>
    <name evidence="1" type="ORF">ASZ90_006975</name>
</gene>
<comment type="caution">
    <text evidence="1">The sequence shown here is derived from an EMBL/GenBank/DDBJ whole genome shotgun (WGS) entry which is preliminary data.</text>
</comment>
<organism evidence="1">
    <name type="scientific">hydrocarbon metagenome</name>
    <dbReference type="NCBI Taxonomy" id="938273"/>
    <lineage>
        <taxon>unclassified sequences</taxon>
        <taxon>metagenomes</taxon>
        <taxon>ecological metagenomes</taxon>
    </lineage>
</organism>
<dbReference type="Pfam" id="PF16811">
    <property type="entry name" value="TAtT"/>
    <property type="match status" value="1"/>
</dbReference>